<dbReference type="RefSeq" id="WP_145877143.1">
    <property type="nucleotide sequence ID" value="NZ_CP046904.1"/>
</dbReference>
<gene>
    <name evidence="3" type="primary">trbJ</name>
    <name evidence="3" type="ORF">GO485_16805</name>
    <name evidence="4" type="ORF">IP92_03430</name>
</gene>
<feature type="chain" id="PRO_5043422462" evidence="2">
    <location>
        <begin position="27"/>
        <end position="255"/>
    </location>
</feature>
<dbReference type="InterPro" id="IPR014147">
    <property type="entry name" value="T4SS_TrbJ"/>
</dbReference>
<dbReference type="SUPFAM" id="SSF101082">
    <property type="entry name" value="Typo IV secretion system protein TraC"/>
    <property type="match status" value="1"/>
</dbReference>
<reference evidence="3 6" key="3">
    <citation type="submission" date="2019-12" db="EMBL/GenBank/DDBJ databases">
        <title>Draft Genome Sequences of Six Type Strains of the Genus Massilia.</title>
        <authorList>
            <person name="Miess H."/>
            <person name="Frediansyah A."/>
            <person name="Goeker M."/>
            <person name="Gross H."/>
        </authorList>
    </citation>
    <scope>NUCLEOTIDE SEQUENCE [LARGE SCALE GENOMIC DNA]</scope>
    <source>
        <strain evidence="3 6">DSM 26639</strain>
    </source>
</reference>
<name>A0A562PNQ7_9BURK</name>
<proteinExistence type="predicted"/>
<evidence type="ECO:0000313" key="4">
    <source>
        <dbReference type="EMBL" id="TWI45998.1"/>
    </source>
</evidence>
<evidence type="ECO:0000313" key="3">
    <source>
        <dbReference type="EMBL" id="QGZ40553.1"/>
    </source>
</evidence>
<sequence>MKKSVRRTLAAKFFAILAATALPTHAGIPVIDGANLSQNLMTAFESVTQTLKQIQQYQVQLQQYEYQLKNTLQPSTRLWDDATTTMNHLRSAIDTLEYYQNNLGSIDAYLGRFKDMAAYRSSPCYSVNGCTAAEWQAMRTTEVFGSEAQKRANDSLFRGLKIQQQNLESDALQLQRLQSSAQGAEGQLQAIGYANQLASHQSNQLLQIRGLLIAQQNIIATRNQALSDNEAKQQAASDKRFAAPGPSDPTEDRWH</sequence>
<evidence type="ECO:0000256" key="1">
    <source>
        <dbReference type="SAM" id="MobiDB-lite"/>
    </source>
</evidence>
<dbReference type="NCBIfam" id="TIGR02780">
    <property type="entry name" value="TrbJ_Ti"/>
    <property type="match status" value="1"/>
</dbReference>
<dbReference type="EMBL" id="CP046904">
    <property type="protein sequence ID" value="QGZ40553.1"/>
    <property type="molecule type" value="Genomic_DNA"/>
</dbReference>
<keyword evidence="2" id="KW-0732">Signal</keyword>
<reference evidence="4" key="2">
    <citation type="submission" date="2019-07" db="EMBL/GenBank/DDBJ databases">
        <authorList>
            <person name="Whitman W."/>
            <person name="Huntemann M."/>
            <person name="Clum A."/>
            <person name="Pillay M."/>
            <person name="Palaniappan K."/>
            <person name="Varghese N."/>
            <person name="Mikhailova N."/>
            <person name="Stamatis D."/>
            <person name="Reddy T."/>
            <person name="Daum C."/>
            <person name="Shapiro N."/>
            <person name="Ivanova N."/>
            <person name="Kyrpides N."/>
            <person name="Woyke T."/>
        </authorList>
    </citation>
    <scope>NUCLEOTIDE SEQUENCE</scope>
    <source>
        <strain evidence="4">CGMCC 1.10685</strain>
    </source>
</reference>
<keyword evidence="6" id="KW-1185">Reference proteome</keyword>
<evidence type="ECO:0000313" key="6">
    <source>
        <dbReference type="Proteomes" id="UP000437862"/>
    </source>
</evidence>
<accession>A0A562PNQ7</accession>
<dbReference type="OrthoDB" id="7469703at2"/>
<organism evidence="4 5">
    <name type="scientific">Pseudoduganella flava</name>
    <dbReference type="NCBI Taxonomy" id="871742"/>
    <lineage>
        <taxon>Bacteria</taxon>
        <taxon>Pseudomonadati</taxon>
        <taxon>Pseudomonadota</taxon>
        <taxon>Betaproteobacteria</taxon>
        <taxon>Burkholderiales</taxon>
        <taxon>Oxalobacteraceae</taxon>
        <taxon>Telluria group</taxon>
        <taxon>Pseudoduganella</taxon>
    </lineage>
</organism>
<reference evidence="4 5" key="1">
    <citation type="journal article" date="2015" name="Stand. Genomic Sci.">
        <title>Genomic Encyclopedia of Bacterial and Archaeal Type Strains, Phase III: the genomes of soil and plant-associated and newly described type strains.</title>
        <authorList>
            <person name="Whitman W.B."/>
            <person name="Woyke T."/>
            <person name="Klenk H.P."/>
            <person name="Zhou Y."/>
            <person name="Lilburn T.G."/>
            <person name="Beck B.J."/>
            <person name="De Vos P."/>
            <person name="Vandamme P."/>
            <person name="Eisen J.A."/>
            <person name="Garrity G."/>
            <person name="Hugenholtz P."/>
            <person name="Kyrpides N.C."/>
        </authorList>
    </citation>
    <scope>NUCLEOTIDE SEQUENCE [LARGE SCALE GENOMIC DNA]</scope>
    <source>
        <strain evidence="4 5">CGMCC 1.10685</strain>
    </source>
</reference>
<dbReference type="Proteomes" id="UP000315112">
    <property type="component" value="Unassembled WGS sequence"/>
</dbReference>
<dbReference type="NCBIfam" id="NF010452">
    <property type="entry name" value="PRK13879.1"/>
    <property type="match status" value="1"/>
</dbReference>
<feature type="region of interest" description="Disordered" evidence="1">
    <location>
        <begin position="227"/>
        <end position="255"/>
    </location>
</feature>
<evidence type="ECO:0000313" key="5">
    <source>
        <dbReference type="Proteomes" id="UP000315112"/>
    </source>
</evidence>
<feature type="compositionally biased region" description="Polar residues" evidence="1">
    <location>
        <begin position="227"/>
        <end position="236"/>
    </location>
</feature>
<dbReference type="Proteomes" id="UP000437862">
    <property type="component" value="Chromosome"/>
</dbReference>
<evidence type="ECO:0000256" key="2">
    <source>
        <dbReference type="SAM" id="SignalP"/>
    </source>
</evidence>
<protein>
    <submittedName>
        <fullName evidence="4">P-type conjugative transfer protein TrbJ</fullName>
    </submittedName>
</protein>
<dbReference type="EMBL" id="VLKW01000006">
    <property type="protein sequence ID" value="TWI45998.1"/>
    <property type="molecule type" value="Genomic_DNA"/>
</dbReference>
<feature type="signal peptide" evidence="2">
    <location>
        <begin position="1"/>
        <end position="26"/>
    </location>
</feature>
<dbReference type="AlphaFoldDB" id="A0A562PNQ7"/>